<protein>
    <recommendedName>
        <fullName evidence="4">Kinetochore protein SPC25</fullName>
    </recommendedName>
</protein>
<gene>
    <name evidence="2" type="ORF">NAPIS_ORF02744</name>
</gene>
<dbReference type="HOGENOM" id="CLU_085830_0_0_1"/>
<keyword evidence="3" id="KW-1185">Reference proteome</keyword>
<dbReference type="EMBL" id="KE647376">
    <property type="protein sequence ID" value="EQB59701.1"/>
    <property type="molecule type" value="Genomic_DNA"/>
</dbReference>
<dbReference type="Proteomes" id="UP000053780">
    <property type="component" value="Unassembled WGS sequence"/>
</dbReference>
<dbReference type="OrthoDB" id="2191229at2759"/>
<evidence type="ECO:0008006" key="4">
    <source>
        <dbReference type="Google" id="ProtNLM"/>
    </source>
</evidence>
<dbReference type="AlphaFoldDB" id="T0M8H5"/>
<proteinExistence type="predicted"/>
<feature type="coiled-coil region" evidence="1">
    <location>
        <begin position="47"/>
        <end position="74"/>
    </location>
</feature>
<sequence>MEEFETIEHDMVHIKDYFRNYKFGMQERLSKLYFLQNLNTTKINDSNDLLKTKIDDLDLKIEQHNKELETKQTQSLLLNTFINAKQKYDQVYEEIQKTLNINKEYNVEELEKHRNKLQTRTRRLSVIQYEKYIEDLFDFYSNFNLELTKIFGCNISSTISSDNILIECKKLDKIIKIEINNGKIVNIKGINDECLVKYFIKVNNPRFVVYFAMNN</sequence>
<evidence type="ECO:0000313" key="3">
    <source>
        <dbReference type="Proteomes" id="UP000053780"/>
    </source>
</evidence>
<keyword evidence="1" id="KW-0175">Coiled coil</keyword>
<name>T0M8H5_9MICR</name>
<reference evidence="2 3" key="1">
    <citation type="journal article" date="2013" name="BMC Genomics">
        <title>Genome sequencing and comparative genomics of honey bee microsporidia, Nosema apis reveal novel insights into host-parasite interactions.</title>
        <authorList>
            <person name="Chen Yp."/>
            <person name="Pettis J.S."/>
            <person name="Zhao Y."/>
            <person name="Liu X."/>
            <person name="Tallon L.J."/>
            <person name="Sadzewicz L.D."/>
            <person name="Li R."/>
            <person name="Zheng H."/>
            <person name="Huang S."/>
            <person name="Zhang X."/>
            <person name="Hamilton M.C."/>
            <person name="Pernal S.F."/>
            <person name="Melathopoulos A.P."/>
            <person name="Yan X."/>
            <person name="Evans J.D."/>
        </authorList>
    </citation>
    <scope>NUCLEOTIDE SEQUENCE [LARGE SCALE GENOMIC DNA]</scope>
    <source>
        <strain evidence="2 3">BRL 01</strain>
    </source>
</reference>
<accession>T0M8H5</accession>
<dbReference type="VEuPathDB" id="MicrosporidiaDB:NAPIS_ORF02744"/>
<evidence type="ECO:0000256" key="1">
    <source>
        <dbReference type="SAM" id="Coils"/>
    </source>
</evidence>
<evidence type="ECO:0000313" key="2">
    <source>
        <dbReference type="EMBL" id="EQB59701.1"/>
    </source>
</evidence>
<organism evidence="2 3">
    <name type="scientific">Vairimorpha apis BRL 01</name>
    <dbReference type="NCBI Taxonomy" id="1037528"/>
    <lineage>
        <taxon>Eukaryota</taxon>
        <taxon>Fungi</taxon>
        <taxon>Fungi incertae sedis</taxon>
        <taxon>Microsporidia</taxon>
        <taxon>Nosematidae</taxon>
        <taxon>Vairimorpha</taxon>
    </lineage>
</organism>